<evidence type="ECO:0000313" key="2">
    <source>
        <dbReference type="EMBL" id="KAG6423192.1"/>
    </source>
</evidence>
<feature type="region of interest" description="Disordered" evidence="1">
    <location>
        <begin position="41"/>
        <end position="92"/>
    </location>
</feature>
<dbReference type="AlphaFoldDB" id="A0A8X8ZZM3"/>
<feature type="region of interest" description="Disordered" evidence="1">
    <location>
        <begin position="230"/>
        <end position="254"/>
    </location>
</feature>
<dbReference type="Proteomes" id="UP000298416">
    <property type="component" value="Unassembled WGS sequence"/>
</dbReference>
<dbReference type="InterPro" id="IPR001345">
    <property type="entry name" value="PG/BPGM_mutase_AS"/>
</dbReference>
<feature type="compositionally biased region" description="Low complexity" evidence="1">
    <location>
        <begin position="41"/>
        <end position="69"/>
    </location>
</feature>
<dbReference type="InterPro" id="IPR052765">
    <property type="entry name" value="PGM-Related"/>
</dbReference>
<sequence length="254" mass="28159">MLDSNCDDHHHQSKQRERILPKRIILIRHGESADNIDGAAYATTPTTASPSLPRATSSPSAPALRSTTSYPPSAESAGHFRGAESSAPGRNVGSESRISAIFRLLNGCVATLIDEQSSRSRSVSLRFWMNSYQIMNMCPYTEIAVCFLESLWRDIDMSRLHHDPTDELNLVMQLGEGGEYSLAVQHSEEQMQEWGLSPDMIADQQWLAQANKGNWTDSCPWYPNSSFAKFADPETEGTGDELQSPPYIDCSNDS</sequence>
<comment type="caution">
    <text evidence="2">The sequence shown here is derived from an EMBL/GenBank/DDBJ whole genome shotgun (WGS) entry which is preliminary data.</text>
</comment>
<dbReference type="PROSITE" id="PS00175">
    <property type="entry name" value="PG_MUTASE"/>
    <property type="match status" value="1"/>
</dbReference>
<accession>A0A8X8ZZM3</accession>
<protein>
    <recommendedName>
        <fullName evidence="4">Phosphoglycerate mutase</fullName>
    </recommendedName>
</protein>
<gene>
    <name evidence="2" type="ORF">SASPL_113580</name>
</gene>
<evidence type="ECO:0008006" key="4">
    <source>
        <dbReference type="Google" id="ProtNLM"/>
    </source>
</evidence>
<reference evidence="2" key="2">
    <citation type="submission" date="2020-08" db="EMBL/GenBank/DDBJ databases">
        <title>Plant Genome Project.</title>
        <authorList>
            <person name="Zhang R.-G."/>
        </authorList>
    </citation>
    <scope>NUCLEOTIDE SEQUENCE</scope>
    <source>
        <strain evidence="2">Huo1</strain>
        <tissue evidence="2">Leaf</tissue>
    </source>
</reference>
<dbReference type="GO" id="GO:0003824">
    <property type="term" value="F:catalytic activity"/>
    <property type="evidence" value="ECO:0007669"/>
    <property type="project" value="InterPro"/>
</dbReference>
<reference evidence="2" key="1">
    <citation type="submission" date="2018-01" db="EMBL/GenBank/DDBJ databases">
        <authorList>
            <person name="Mao J.F."/>
        </authorList>
    </citation>
    <scope>NUCLEOTIDE SEQUENCE</scope>
    <source>
        <strain evidence="2">Huo1</strain>
        <tissue evidence="2">Leaf</tissue>
    </source>
</reference>
<proteinExistence type="predicted"/>
<evidence type="ECO:0000313" key="3">
    <source>
        <dbReference type="Proteomes" id="UP000298416"/>
    </source>
</evidence>
<name>A0A8X8ZZM3_SALSN</name>
<dbReference type="EMBL" id="PNBA02000005">
    <property type="protein sequence ID" value="KAG6423192.1"/>
    <property type="molecule type" value="Genomic_DNA"/>
</dbReference>
<feature type="region of interest" description="Disordered" evidence="1">
    <location>
        <begin position="1"/>
        <end position="23"/>
    </location>
</feature>
<organism evidence="2">
    <name type="scientific">Salvia splendens</name>
    <name type="common">Scarlet sage</name>
    <dbReference type="NCBI Taxonomy" id="180675"/>
    <lineage>
        <taxon>Eukaryota</taxon>
        <taxon>Viridiplantae</taxon>
        <taxon>Streptophyta</taxon>
        <taxon>Embryophyta</taxon>
        <taxon>Tracheophyta</taxon>
        <taxon>Spermatophyta</taxon>
        <taxon>Magnoliopsida</taxon>
        <taxon>eudicotyledons</taxon>
        <taxon>Gunneridae</taxon>
        <taxon>Pentapetalae</taxon>
        <taxon>asterids</taxon>
        <taxon>lamiids</taxon>
        <taxon>Lamiales</taxon>
        <taxon>Lamiaceae</taxon>
        <taxon>Nepetoideae</taxon>
        <taxon>Mentheae</taxon>
        <taxon>Salviinae</taxon>
        <taxon>Salvia</taxon>
        <taxon>Salvia subgen. Calosphace</taxon>
        <taxon>core Calosphace</taxon>
    </lineage>
</organism>
<evidence type="ECO:0000256" key="1">
    <source>
        <dbReference type="SAM" id="MobiDB-lite"/>
    </source>
</evidence>
<dbReference type="PANTHER" id="PTHR46192">
    <property type="entry name" value="BROAD-RANGE ACID PHOSPHATASE DET1"/>
    <property type="match status" value="1"/>
</dbReference>
<feature type="compositionally biased region" description="Basic and acidic residues" evidence="1">
    <location>
        <begin position="1"/>
        <end position="20"/>
    </location>
</feature>
<keyword evidence="3" id="KW-1185">Reference proteome</keyword>